<dbReference type="RefSeq" id="WP_154593416.1">
    <property type="nucleotide sequence ID" value="NZ_WLVL01000037.1"/>
</dbReference>
<evidence type="ECO:0000256" key="1">
    <source>
        <dbReference type="SAM" id="MobiDB-lite"/>
    </source>
</evidence>
<dbReference type="EMBL" id="WLVL01000037">
    <property type="protein sequence ID" value="MTB72132.1"/>
    <property type="molecule type" value="Genomic_DNA"/>
</dbReference>
<protein>
    <submittedName>
        <fullName evidence="2">Uncharacterized protein</fullName>
    </submittedName>
</protein>
<organism evidence="2 3">
    <name type="scientific">Arsenicicoccus cauae</name>
    <dbReference type="NCBI Taxonomy" id="2663847"/>
    <lineage>
        <taxon>Bacteria</taxon>
        <taxon>Bacillati</taxon>
        <taxon>Actinomycetota</taxon>
        <taxon>Actinomycetes</taxon>
        <taxon>Micrococcales</taxon>
        <taxon>Intrasporangiaceae</taxon>
        <taxon>Arsenicicoccus</taxon>
    </lineage>
</organism>
<sequence>MSARTDAADALDPTDALTRPVEPDPTTVAAGLDPVAATITEADHLAEHLGEALAEHGHVTIVSTHLVPGPGGASSHLALSIRWCSPPPGERDLVAVVDRLCERLVPETAAAAAHEIGAATGGSQQLRRGYADLADSAAEVALLARDGTSGRAVVYPGRQRLVGELTVAELVDRCAIDAVEGIAGTVVTHATVVRTRDFVRPVWRDGRLVLLVQPAADDTVVPFENPAPTPCCADHA</sequence>
<comment type="caution">
    <text evidence="2">The sequence shown here is derived from an EMBL/GenBank/DDBJ whole genome shotgun (WGS) entry which is preliminary data.</text>
</comment>
<evidence type="ECO:0000313" key="3">
    <source>
        <dbReference type="Proteomes" id="UP000431092"/>
    </source>
</evidence>
<name>A0A6I3IDW1_9MICO</name>
<keyword evidence="3" id="KW-1185">Reference proteome</keyword>
<dbReference type="Proteomes" id="UP000431092">
    <property type="component" value="Unassembled WGS sequence"/>
</dbReference>
<gene>
    <name evidence="2" type="ORF">GGG17_09150</name>
</gene>
<reference evidence="2 3" key="1">
    <citation type="submission" date="2019-11" db="EMBL/GenBank/DDBJ databases">
        <title>Whole genome sequencing identifies a novel species of the genus Arsenicicoccus isolated from human blood.</title>
        <authorList>
            <person name="Jeong J.H."/>
            <person name="Kweon O.J."/>
            <person name="Kim H.R."/>
            <person name="Kim T.-H."/>
            <person name="Ha S.-M."/>
            <person name="Lee M.-K."/>
        </authorList>
    </citation>
    <scope>NUCLEOTIDE SEQUENCE [LARGE SCALE GENOMIC DNA]</scope>
    <source>
        <strain evidence="2 3">MKL-02</strain>
    </source>
</reference>
<feature type="region of interest" description="Disordered" evidence="1">
    <location>
        <begin position="1"/>
        <end position="29"/>
    </location>
</feature>
<evidence type="ECO:0000313" key="2">
    <source>
        <dbReference type="EMBL" id="MTB72132.1"/>
    </source>
</evidence>
<proteinExistence type="predicted"/>
<feature type="compositionally biased region" description="Low complexity" evidence="1">
    <location>
        <begin position="1"/>
        <end position="19"/>
    </location>
</feature>
<accession>A0A6I3IDW1</accession>
<dbReference type="AlphaFoldDB" id="A0A6I3IDW1"/>